<dbReference type="GO" id="GO:0007266">
    <property type="term" value="P:Rho protein signal transduction"/>
    <property type="evidence" value="ECO:0007669"/>
    <property type="project" value="InterPro"/>
</dbReference>
<organism evidence="6 7">
    <name type="scientific">Sphaceloma murrayae</name>
    <dbReference type="NCBI Taxonomy" id="2082308"/>
    <lineage>
        <taxon>Eukaryota</taxon>
        <taxon>Fungi</taxon>
        <taxon>Dikarya</taxon>
        <taxon>Ascomycota</taxon>
        <taxon>Pezizomycotina</taxon>
        <taxon>Dothideomycetes</taxon>
        <taxon>Dothideomycetidae</taxon>
        <taxon>Myriangiales</taxon>
        <taxon>Elsinoaceae</taxon>
        <taxon>Sphaceloma</taxon>
    </lineage>
</organism>
<feature type="compositionally biased region" description="Polar residues" evidence="5">
    <location>
        <begin position="279"/>
        <end position="302"/>
    </location>
</feature>
<dbReference type="InterPro" id="IPR000406">
    <property type="entry name" value="Rho_GDI"/>
</dbReference>
<accession>A0A2K1QTB2</accession>
<proteinExistence type="inferred from homology"/>
<dbReference type="PANTHER" id="PTHR10980">
    <property type="entry name" value="RHO GDP-DISSOCIATION INHIBITOR"/>
    <property type="match status" value="1"/>
</dbReference>
<evidence type="ECO:0000256" key="5">
    <source>
        <dbReference type="SAM" id="MobiDB-lite"/>
    </source>
</evidence>
<evidence type="ECO:0000256" key="3">
    <source>
        <dbReference type="ARBA" id="ARBA00022468"/>
    </source>
</evidence>
<reference evidence="6 7" key="1">
    <citation type="submission" date="2017-06" db="EMBL/GenBank/DDBJ databases">
        <title>Draft genome sequence of a variant of Elsinoe murrayae.</title>
        <authorList>
            <person name="Cheng Q."/>
        </authorList>
    </citation>
    <scope>NUCLEOTIDE SEQUENCE [LARGE SCALE GENOMIC DNA]</scope>
    <source>
        <strain evidence="6 7">CQ-2017a</strain>
    </source>
</reference>
<comment type="caution">
    <text evidence="6">The sequence shown here is derived from an EMBL/GenBank/DDBJ whole genome shotgun (WGS) entry which is preliminary data.</text>
</comment>
<feature type="region of interest" description="Disordered" evidence="5">
    <location>
        <begin position="271"/>
        <end position="340"/>
    </location>
</feature>
<keyword evidence="7" id="KW-1185">Reference proteome</keyword>
<evidence type="ECO:0000256" key="4">
    <source>
        <dbReference type="ARBA" id="ARBA00022490"/>
    </source>
</evidence>
<dbReference type="STRING" id="2082308.A0A2K1QTB2"/>
<dbReference type="Proteomes" id="UP000243797">
    <property type="component" value="Unassembled WGS sequence"/>
</dbReference>
<dbReference type="FunFam" id="2.70.50.30:FF:000004">
    <property type="entry name" value="Rho GDP-dissociation inhibitor 1"/>
    <property type="match status" value="1"/>
</dbReference>
<dbReference type="InterPro" id="IPR024792">
    <property type="entry name" value="RhoGDI_dom_sf"/>
</dbReference>
<keyword evidence="3" id="KW-0343">GTPase activation</keyword>
<feature type="compositionally biased region" description="Low complexity" evidence="5">
    <location>
        <begin position="305"/>
        <end position="316"/>
    </location>
</feature>
<dbReference type="GO" id="GO:0016020">
    <property type="term" value="C:membrane"/>
    <property type="evidence" value="ECO:0007669"/>
    <property type="project" value="TreeGrafter"/>
</dbReference>
<dbReference type="PANTHER" id="PTHR10980:SF3">
    <property type="entry name" value="LD16419P"/>
    <property type="match status" value="1"/>
</dbReference>
<feature type="compositionally biased region" description="Low complexity" evidence="5">
    <location>
        <begin position="442"/>
        <end position="460"/>
    </location>
</feature>
<dbReference type="GO" id="GO:0005096">
    <property type="term" value="F:GTPase activator activity"/>
    <property type="evidence" value="ECO:0007669"/>
    <property type="project" value="UniProtKB-KW"/>
</dbReference>
<evidence type="ECO:0000256" key="1">
    <source>
        <dbReference type="ARBA" id="ARBA00004496"/>
    </source>
</evidence>
<protein>
    <submittedName>
        <fullName evidence="6">Rho GDP-dissociation inhibitor</fullName>
    </submittedName>
</protein>
<dbReference type="GO" id="GO:0005094">
    <property type="term" value="F:Rho GDP-dissociation inhibitor activity"/>
    <property type="evidence" value="ECO:0007669"/>
    <property type="project" value="InterPro"/>
</dbReference>
<evidence type="ECO:0000313" key="7">
    <source>
        <dbReference type="Proteomes" id="UP000243797"/>
    </source>
</evidence>
<evidence type="ECO:0000313" key="6">
    <source>
        <dbReference type="EMBL" id="PNS18314.1"/>
    </source>
</evidence>
<comment type="similarity">
    <text evidence="2">Belongs to the Rho GDI family.</text>
</comment>
<dbReference type="InParanoid" id="A0A2K1QTB2"/>
<evidence type="ECO:0000256" key="2">
    <source>
        <dbReference type="ARBA" id="ARBA00009758"/>
    </source>
</evidence>
<dbReference type="OrthoDB" id="1683373at2759"/>
<feature type="region of interest" description="Disordered" evidence="5">
    <location>
        <begin position="422"/>
        <end position="466"/>
    </location>
</feature>
<dbReference type="SUPFAM" id="SSF81296">
    <property type="entry name" value="E set domains"/>
    <property type="match status" value="1"/>
</dbReference>
<dbReference type="AlphaFoldDB" id="A0A2K1QTB2"/>
<sequence>MASHPDDDLSAEQTEGFKVGEKKTIDEYQKLVTVPRPSFLSSTSIPALSSRLPLLVSSTLRIHLQHSLSQKHTGTSMASSLTYHEFRQNLAQRHDPDEPLPEHLLLPDDIHRQYCLDYIEDARHATRQFAESTVFYRNHDNFDEYINHRQPWILTTGMTRQQKADRIYEELLRQGRLSKLRAYLERRTSVDDTLYPPCEDPDVATLVRALPSDHRKNAHARLRQRSCRIDPDTSDPGWHLFKASSKASAKAVRTTVRRSSLFRRDSATGADYPAPFAHQQGQSIPESQTSLASWQSIDQATPDNVPGIPGSSGPSVPSVPPPTYSETGEQPPARETDHDVNEGFFGGRDFSGDGEAMRNAVFRQSPAVIANSPFAQFGDLQGSETHLQSAHGNLVEFTPRSRPDIPAANVLWTFGRTWQEEDTLAPTTPAAMRSSTPSLMGSPRATSTSDSRSSGESTLRNQNDESLRKWKESLGIGSGNTIGDASDPRKCIILSLGLEVEGRPDIVIDLSAPGAVQSLKSKPFTIKEGASFRMKARFRVQHQILSGMKYIQVVKRLGISNKMQEMIGSYSPNTTDKPEYEKKFESETAPSGMMARGSYNAVSRFVDDDNQEHLKFEWSFDIKKDW</sequence>
<keyword evidence="4" id="KW-0963">Cytoplasm</keyword>
<dbReference type="InterPro" id="IPR014756">
    <property type="entry name" value="Ig_E-set"/>
</dbReference>
<name>A0A2K1QTB2_9PEZI</name>
<dbReference type="GO" id="GO:0005829">
    <property type="term" value="C:cytosol"/>
    <property type="evidence" value="ECO:0007669"/>
    <property type="project" value="TreeGrafter"/>
</dbReference>
<gene>
    <name evidence="6" type="ORF">CAC42_6131</name>
</gene>
<dbReference type="Gene3D" id="2.70.50.30">
    <property type="entry name" value="Coagulation Factor XIII, subunit A, domain 1"/>
    <property type="match status" value="1"/>
</dbReference>
<dbReference type="Pfam" id="PF02115">
    <property type="entry name" value="Rho_GDI"/>
    <property type="match status" value="1"/>
</dbReference>
<dbReference type="EMBL" id="NKHZ01000041">
    <property type="protein sequence ID" value="PNS18314.1"/>
    <property type="molecule type" value="Genomic_DNA"/>
</dbReference>
<comment type="subcellular location">
    <subcellularLocation>
        <location evidence="1">Cytoplasm</location>
    </subcellularLocation>
</comment>